<proteinExistence type="predicted"/>
<keyword evidence="2" id="KW-1185">Reference proteome</keyword>
<dbReference type="AlphaFoldDB" id="A0A2T5BUH8"/>
<dbReference type="RefSeq" id="WP_170106718.1">
    <property type="nucleotide sequence ID" value="NZ_NHSI01000062.1"/>
</dbReference>
<dbReference type="EMBL" id="QAAA01000003">
    <property type="protein sequence ID" value="PTN03181.1"/>
    <property type="molecule type" value="Genomic_DNA"/>
</dbReference>
<dbReference type="Pfam" id="PF06776">
    <property type="entry name" value="IalB"/>
    <property type="match status" value="1"/>
</dbReference>
<dbReference type="InterPro" id="IPR038696">
    <property type="entry name" value="IalB_sf"/>
</dbReference>
<dbReference type="InterPro" id="IPR010642">
    <property type="entry name" value="Invasion_prot_B"/>
</dbReference>
<dbReference type="Proteomes" id="UP000243859">
    <property type="component" value="Unassembled WGS sequence"/>
</dbReference>
<evidence type="ECO:0000313" key="2">
    <source>
        <dbReference type="Proteomes" id="UP000243859"/>
    </source>
</evidence>
<name>A0A2T5BUH8_9RHOB</name>
<protein>
    <submittedName>
        <fullName evidence="1">Invasion protein IalB</fullName>
    </submittedName>
</protein>
<gene>
    <name evidence="1" type="ORF">C8N32_10323</name>
</gene>
<reference evidence="1 2" key="1">
    <citation type="submission" date="2018-04" db="EMBL/GenBank/DDBJ databases">
        <title>Genomic Encyclopedia of Archaeal and Bacterial Type Strains, Phase II (KMG-II): from individual species to whole genera.</title>
        <authorList>
            <person name="Goeker M."/>
        </authorList>
    </citation>
    <scope>NUCLEOTIDE SEQUENCE [LARGE SCALE GENOMIC DNA]</scope>
    <source>
        <strain evidence="1 2">DSM 18064</strain>
    </source>
</reference>
<organism evidence="1 2">
    <name type="scientific">Rhodovulum imhoffii</name>
    <dbReference type="NCBI Taxonomy" id="365340"/>
    <lineage>
        <taxon>Bacteria</taxon>
        <taxon>Pseudomonadati</taxon>
        <taxon>Pseudomonadota</taxon>
        <taxon>Alphaproteobacteria</taxon>
        <taxon>Rhodobacterales</taxon>
        <taxon>Paracoccaceae</taxon>
        <taxon>Rhodovulum</taxon>
    </lineage>
</organism>
<dbReference type="Gene3D" id="2.60.40.1880">
    <property type="entry name" value="Invasion associated locus B (IalB) protein"/>
    <property type="match status" value="1"/>
</dbReference>
<sequence>MTKDFIRTLLHGTILAWGVAIVPAAVQVARAETPNATPEASARVFGTWTVRCRAQTAGAAPDGSGEAPGQVCEMGQTLSDEKTGRRILALSVQEQDEGLVLVILGPFGLDLNQQAQMLTENGVFLNAKFRTCVPAGCILRADLTPEAQKIMSQNETLTIGLPRLDEAEPLRVTFANAGFAAALSDLTSE</sequence>
<evidence type="ECO:0000313" key="1">
    <source>
        <dbReference type="EMBL" id="PTN03181.1"/>
    </source>
</evidence>
<comment type="caution">
    <text evidence="1">The sequence shown here is derived from an EMBL/GenBank/DDBJ whole genome shotgun (WGS) entry which is preliminary data.</text>
</comment>
<accession>A0A2T5BUH8</accession>